<organism evidence="2 3">
    <name type="scientific">Pseudoroseicyclus aestuarii</name>
    <dbReference type="NCBI Taxonomy" id="1795041"/>
    <lineage>
        <taxon>Bacteria</taxon>
        <taxon>Pseudomonadati</taxon>
        <taxon>Pseudomonadota</taxon>
        <taxon>Alphaproteobacteria</taxon>
        <taxon>Rhodobacterales</taxon>
        <taxon>Paracoccaceae</taxon>
        <taxon>Pseudoroseicyclus</taxon>
    </lineage>
</organism>
<dbReference type="Proteomes" id="UP000248311">
    <property type="component" value="Unassembled WGS sequence"/>
</dbReference>
<name>A0A318SWM7_9RHOB</name>
<dbReference type="EMBL" id="QJTE01000002">
    <property type="protein sequence ID" value="PYE84809.1"/>
    <property type="molecule type" value="Genomic_DNA"/>
</dbReference>
<dbReference type="AlphaFoldDB" id="A0A318SWM7"/>
<protein>
    <submittedName>
        <fullName evidence="2">dTDP-4-dehydrorhamnose reductase</fullName>
    </submittedName>
</protein>
<dbReference type="InterPro" id="IPR036291">
    <property type="entry name" value="NAD(P)-bd_dom_sf"/>
</dbReference>
<dbReference type="RefSeq" id="WP_181418590.1">
    <property type="nucleotide sequence ID" value="NZ_QJTE01000002.1"/>
</dbReference>
<dbReference type="SUPFAM" id="SSF51735">
    <property type="entry name" value="NAD(P)-binding Rossmann-fold domains"/>
    <property type="match status" value="1"/>
</dbReference>
<comment type="caution">
    <text evidence="2">The sequence shown here is derived from an EMBL/GenBank/DDBJ whole genome shotgun (WGS) entry which is preliminary data.</text>
</comment>
<accession>A0A318SWM7</accession>
<dbReference type="InterPro" id="IPR029903">
    <property type="entry name" value="RmlD-like-bd"/>
</dbReference>
<evidence type="ECO:0000259" key="1">
    <source>
        <dbReference type="Pfam" id="PF04321"/>
    </source>
</evidence>
<keyword evidence="3" id="KW-1185">Reference proteome</keyword>
<feature type="domain" description="RmlD-like substrate binding" evidence="1">
    <location>
        <begin position="5"/>
        <end position="153"/>
    </location>
</feature>
<evidence type="ECO:0000313" key="3">
    <source>
        <dbReference type="Proteomes" id="UP000248311"/>
    </source>
</evidence>
<sequence length="274" mass="28227">MSGPLILGAGGRLGRALRQLADSGAWEGGAEALWHGRQGDYAWDMLAEEAPADPRLARCRGVIVLAGRTSGDPQVLAQNAALARAALTLARREGLGPVLLLSTAAVYGGGERAWSEDDVPAPSAAYGESKLEMERAVADAPGACCLRLANVAGSDALFGAMASGPVVLDRFADGTAPQRAYIGPLTLAQTLTRLIAAPALPRVLNLAAPGTAAMDAVLREAGADWSWRPAPETALRAMRLDTGLLQGLLAPPLPEISAKALVTEARAAGWSRAA</sequence>
<dbReference type="Pfam" id="PF04321">
    <property type="entry name" value="RmlD_sub_bind"/>
    <property type="match status" value="1"/>
</dbReference>
<reference evidence="2 3" key="1">
    <citation type="submission" date="2018-06" db="EMBL/GenBank/DDBJ databases">
        <title>Genomic Encyclopedia of Type Strains, Phase III (KMG-III): the genomes of soil and plant-associated and newly described type strains.</title>
        <authorList>
            <person name="Whitman W."/>
        </authorList>
    </citation>
    <scope>NUCLEOTIDE SEQUENCE [LARGE SCALE GENOMIC DNA]</scope>
    <source>
        <strain evidence="2 3">CECT 9025</strain>
    </source>
</reference>
<gene>
    <name evidence="2" type="ORF">DFP88_102612</name>
</gene>
<dbReference type="Gene3D" id="3.40.50.720">
    <property type="entry name" value="NAD(P)-binding Rossmann-like Domain"/>
    <property type="match status" value="1"/>
</dbReference>
<proteinExistence type="predicted"/>
<evidence type="ECO:0000313" key="2">
    <source>
        <dbReference type="EMBL" id="PYE84809.1"/>
    </source>
</evidence>